<dbReference type="Pfam" id="PF03692">
    <property type="entry name" value="CxxCxxCC"/>
    <property type="match status" value="1"/>
</dbReference>
<dbReference type="RefSeq" id="WP_251223263.1">
    <property type="nucleotide sequence ID" value="NZ_JAMBOL010000007.1"/>
</dbReference>
<gene>
    <name evidence="1" type="ORF">M3202_10360</name>
</gene>
<name>A0A9X2DRR9_9BACI</name>
<keyword evidence="2" id="KW-1185">Reference proteome</keyword>
<dbReference type="InterPro" id="IPR005358">
    <property type="entry name" value="Puta_zinc/iron-chelating_dom"/>
</dbReference>
<organism evidence="1 2">
    <name type="scientific">Halalkalibacter oceani</name>
    <dbReference type="NCBI Taxonomy" id="1653776"/>
    <lineage>
        <taxon>Bacteria</taxon>
        <taxon>Bacillati</taxon>
        <taxon>Bacillota</taxon>
        <taxon>Bacilli</taxon>
        <taxon>Bacillales</taxon>
        <taxon>Bacillaceae</taxon>
        <taxon>Halalkalibacter</taxon>
    </lineage>
</organism>
<comment type="caution">
    <text evidence="1">The sequence shown here is derived from an EMBL/GenBank/DDBJ whole genome shotgun (WGS) entry which is preliminary data.</text>
</comment>
<dbReference type="AlphaFoldDB" id="A0A9X2DRR9"/>
<evidence type="ECO:0000313" key="2">
    <source>
        <dbReference type="Proteomes" id="UP001139179"/>
    </source>
</evidence>
<protein>
    <submittedName>
        <fullName evidence="1">YkgJ family cysteine cluster protein</fullName>
    </submittedName>
</protein>
<sequence length="254" mass="29064">MTPLTIDEIKQVAVKINKRTYDYEAPFLQKVDQILDESEGKHVETVLNEAFTGLLAQVDREIEEMESELGVRPSCALGCDHCCYFPIIVTRLEVKLMLKVIKGWPAERRQRMAAQIDGYLTTYQAELAELVELDFRENPAFKERYKQKNLPCIMLDQETRTCMAYEIRPIPCRTYLNYASPHVCQESHVPAEPLSYEFLYPFYVGGMAEVLAEILEVVEDSALGFSYPQDAAEVHYLPLLLQEEWRGGAVIAGE</sequence>
<evidence type="ECO:0000313" key="1">
    <source>
        <dbReference type="EMBL" id="MCM3714490.1"/>
    </source>
</evidence>
<reference evidence="1" key="1">
    <citation type="submission" date="2022-05" db="EMBL/GenBank/DDBJ databases">
        <title>Comparative Genomics of Spacecraft Associated Microbes.</title>
        <authorList>
            <person name="Tran M.T."/>
            <person name="Wright A."/>
            <person name="Seuylemezian A."/>
            <person name="Eisen J."/>
            <person name="Coil D."/>
        </authorList>
    </citation>
    <scope>NUCLEOTIDE SEQUENCE</scope>
    <source>
        <strain evidence="1">214.1.1</strain>
    </source>
</reference>
<accession>A0A9X2DRR9</accession>
<dbReference type="Proteomes" id="UP001139179">
    <property type="component" value="Unassembled WGS sequence"/>
</dbReference>
<dbReference type="EMBL" id="JAMBOL010000007">
    <property type="protein sequence ID" value="MCM3714490.1"/>
    <property type="molecule type" value="Genomic_DNA"/>
</dbReference>
<proteinExistence type="predicted"/>